<evidence type="ECO:0000313" key="1">
    <source>
        <dbReference type="EMBL" id="PWA57818.1"/>
    </source>
</evidence>
<name>A0A2U1M998_ARTAN</name>
<organism evidence="1 2">
    <name type="scientific">Artemisia annua</name>
    <name type="common">Sweet wormwood</name>
    <dbReference type="NCBI Taxonomy" id="35608"/>
    <lineage>
        <taxon>Eukaryota</taxon>
        <taxon>Viridiplantae</taxon>
        <taxon>Streptophyta</taxon>
        <taxon>Embryophyta</taxon>
        <taxon>Tracheophyta</taxon>
        <taxon>Spermatophyta</taxon>
        <taxon>Magnoliopsida</taxon>
        <taxon>eudicotyledons</taxon>
        <taxon>Gunneridae</taxon>
        <taxon>Pentapetalae</taxon>
        <taxon>asterids</taxon>
        <taxon>campanulids</taxon>
        <taxon>Asterales</taxon>
        <taxon>Asteraceae</taxon>
        <taxon>Asteroideae</taxon>
        <taxon>Anthemideae</taxon>
        <taxon>Artemisiinae</taxon>
        <taxon>Artemisia</taxon>
    </lineage>
</organism>
<keyword evidence="2" id="KW-1185">Reference proteome</keyword>
<protein>
    <submittedName>
        <fullName evidence="1">Uncharacterized protein</fullName>
    </submittedName>
</protein>
<proteinExistence type="predicted"/>
<reference evidence="1 2" key="1">
    <citation type="journal article" date="2018" name="Mol. Plant">
        <title>The genome of Artemisia annua provides insight into the evolution of Asteraceae family and artemisinin biosynthesis.</title>
        <authorList>
            <person name="Shen Q."/>
            <person name="Zhang L."/>
            <person name="Liao Z."/>
            <person name="Wang S."/>
            <person name="Yan T."/>
            <person name="Shi P."/>
            <person name="Liu M."/>
            <person name="Fu X."/>
            <person name="Pan Q."/>
            <person name="Wang Y."/>
            <person name="Lv Z."/>
            <person name="Lu X."/>
            <person name="Zhang F."/>
            <person name="Jiang W."/>
            <person name="Ma Y."/>
            <person name="Chen M."/>
            <person name="Hao X."/>
            <person name="Li L."/>
            <person name="Tang Y."/>
            <person name="Lv G."/>
            <person name="Zhou Y."/>
            <person name="Sun X."/>
            <person name="Brodelius P.E."/>
            <person name="Rose J.K.C."/>
            <person name="Tang K."/>
        </authorList>
    </citation>
    <scope>NUCLEOTIDE SEQUENCE [LARGE SCALE GENOMIC DNA]</scope>
    <source>
        <strain evidence="2">cv. Huhao1</strain>
        <tissue evidence="1">Leaf</tissue>
    </source>
</reference>
<sequence length="122" mass="14368">MDNNVVNGNASISDRLARVANSQDRGRQFYLFFERYRFINLSHLRDDRRHMTRETVLLQQLQAFLRELEGEEVSVLMSRTLALLRAMIAVQEHRVRTYGRNANDARRIVALLMDYLGDVMHM</sequence>
<dbReference type="EMBL" id="PKPP01006056">
    <property type="protein sequence ID" value="PWA57818.1"/>
    <property type="molecule type" value="Genomic_DNA"/>
</dbReference>
<dbReference type="Proteomes" id="UP000245207">
    <property type="component" value="Unassembled WGS sequence"/>
</dbReference>
<dbReference type="AlphaFoldDB" id="A0A2U1M998"/>
<gene>
    <name evidence="1" type="ORF">CTI12_AA405690</name>
</gene>
<accession>A0A2U1M998</accession>
<evidence type="ECO:0000313" key="2">
    <source>
        <dbReference type="Proteomes" id="UP000245207"/>
    </source>
</evidence>
<comment type="caution">
    <text evidence="1">The sequence shown here is derived from an EMBL/GenBank/DDBJ whole genome shotgun (WGS) entry which is preliminary data.</text>
</comment>